<reference evidence="4" key="1">
    <citation type="submission" date="2020-03" db="EMBL/GenBank/DDBJ databases">
        <title>Draft Genome Sequence of Cylindrodendrum hubeiense.</title>
        <authorList>
            <person name="Buettner E."/>
            <person name="Kellner H."/>
        </authorList>
    </citation>
    <scope>NUCLEOTIDE SEQUENCE</scope>
    <source>
        <strain evidence="4">IHI 201604</strain>
    </source>
</reference>
<dbReference type="InterPro" id="IPR036380">
    <property type="entry name" value="Isochorismatase-like_sf"/>
</dbReference>
<dbReference type="Proteomes" id="UP000722485">
    <property type="component" value="Unassembled WGS sequence"/>
</dbReference>
<evidence type="ECO:0000313" key="4">
    <source>
        <dbReference type="EMBL" id="KAF7554774.1"/>
    </source>
</evidence>
<dbReference type="OrthoDB" id="1739143at2759"/>
<comment type="similarity">
    <text evidence="1">Belongs to the isochorismatase family.</text>
</comment>
<dbReference type="Gene3D" id="3.40.50.850">
    <property type="entry name" value="Isochorismatase-like"/>
    <property type="match status" value="1"/>
</dbReference>
<organism evidence="4 5">
    <name type="scientific">Cylindrodendrum hubeiense</name>
    <dbReference type="NCBI Taxonomy" id="595255"/>
    <lineage>
        <taxon>Eukaryota</taxon>
        <taxon>Fungi</taxon>
        <taxon>Dikarya</taxon>
        <taxon>Ascomycota</taxon>
        <taxon>Pezizomycotina</taxon>
        <taxon>Sordariomycetes</taxon>
        <taxon>Hypocreomycetidae</taxon>
        <taxon>Hypocreales</taxon>
        <taxon>Nectriaceae</taxon>
        <taxon>Cylindrodendrum</taxon>
    </lineage>
</organism>
<evidence type="ECO:0000256" key="1">
    <source>
        <dbReference type="ARBA" id="ARBA00006336"/>
    </source>
</evidence>
<dbReference type="EMBL" id="JAANBB010000028">
    <property type="protein sequence ID" value="KAF7554774.1"/>
    <property type="molecule type" value="Genomic_DNA"/>
</dbReference>
<dbReference type="InterPro" id="IPR000868">
    <property type="entry name" value="Isochorismatase-like_dom"/>
</dbReference>
<dbReference type="Pfam" id="PF00857">
    <property type="entry name" value="Isochorismatase"/>
    <property type="match status" value="1"/>
</dbReference>
<keyword evidence="5" id="KW-1185">Reference proteome</keyword>
<sequence length="213" mass="22581">MSDPADAPKTADPTTAGYYGPSKTALLLLDFHSMFVEKIGGPDALAALSVAGQMRTWAKSQCITVVHALIDIDAATFPTCKGAERLSSIIGAMKSGGAEEPAELLQDLSEDEPTFTRVLGHVSALKSPGILEFLHGKGIKSLILTGLSTSGCVLRTAIPATDAEFVVSVISDACADRERDVHNMVIEKLIPSRGYVATAAEFQEEYIKARNSD</sequence>
<evidence type="ECO:0000256" key="2">
    <source>
        <dbReference type="ARBA" id="ARBA00022801"/>
    </source>
</evidence>
<dbReference type="GO" id="GO:0016787">
    <property type="term" value="F:hydrolase activity"/>
    <property type="evidence" value="ECO:0007669"/>
    <property type="project" value="UniProtKB-KW"/>
</dbReference>
<evidence type="ECO:0000313" key="5">
    <source>
        <dbReference type="Proteomes" id="UP000722485"/>
    </source>
</evidence>
<dbReference type="PANTHER" id="PTHR43540">
    <property type="entry name" value="PEROXYUREIDOACRYLATE/UREIDOACRYLATE AMIDOHYDROLASE-RELATED"/>
    <property type="match status" value="1"/>
</dbReference>
<dbReference type="SUPFAM" id="SSF52499">
    <property type="entry name" value="Isochorismatase-like hydrolases"/>
    <property type="match status" value="1"/>
</dbReference>
<dbReference type="InterPro" id="IPR050272">
    <property type="entry name" value="Isochorismatase-like_hydrls"/>
</dbReference>
<gene>
    <name evidence="4" type="ORF">G7Z17_g2654</name>
</gene>
<proteinExistence type="inferred from homology"/>
<keyword evidence="2" id="KW-0378">Hydrolase</keyword>
<comment type="caution">
    <text evidence="4">The sequence shown here is derived from an EMBL/GenBank/DDBJ whole genome shotgun (WGS) entry which is preliminary data.</text>
</comment>
<name>A0A9P5LK40_9HYPO</name>
<protein>
    <recommendedName>
        <fullName evidence="3">Isochorismatase-like domain-containing protein</fullName>
    </recommendedName>
</protein>
<evidence type="ECO:0000259" key="3">
    <source>
        <dbReference type="Pfam" id="PF00857"/>
    </source>
</evidence>
<dbReference type="CDD" id="cd00431">
    <property type="entry name" value="cysteine_hydrolases"/>
    <property type="match status" value="1"/>
</dbReference>
<feature type="domain" description="Isochorismatase-like" evidence="3">
    <location>
        <begin position="24"/>
        <end position="201"/>
    </location>
</feature>
<accession>A0A9P5LK40</accession>
<dbReference type="AlphaFoldDB" id="A0A9P5LK40"/>